<dbReference type="AlphaFoldDB" id="A0A6G0XVM3"/>
<evidence type="ECO:0000256" key="1">
    <source>
        <dbReference type="ARBA" id="ARBA00004477"/>
    </source>
</evidence>
<dbReference type="GO" id="GO:0005460">
    <property type="term" value="F:UDP-glucose transmembrane transporter activity"/>
    <property type="evidence" value="ECO:0007669"/>
    <property type="project" value="TreeGrafter"/>
</dbReference>
<evidence type="ECO:0000256" key="3">
    <source>
        <dbReference type="ARBA" id="ARBA00022692"/>
    </source>
</evidence>
<dbReference type="EMBL" id="VJMJ01000009">
    <property type="protein sequence ID" value="KAF0744723.1"/>
    <property type="molecule type" value="Genomic_DNA"/>
</dbReference>
<dbReference type="PANTHER" id="PTHR10778:SF10">
    <property type="entry name" value="SOLUTE CARRIER FAMILY 35 MEMBER B1"/>
    <property type="match status" value="1"/>
</dbReference>
<accession>A0A6G0XVM3</accession>
<feature type="transmembrane region" description="Helical" evidence="7">
    <location>
        <begin position="48"/>
        <end position="69"/>
    </location>
</feature>
<dbReference type="GO" id="GO:0005459">
    <property type="term" value="F:UDP-galactose transmembrane transporter activity"/>
    <property type="evidence" value="ECO:0007669"/>
    <property type="project" value="TreeGrafter"/>
</dbReference>
<comment type="caution">
    <text evidence="8">The sequence shown here is derived from an EMBL/GenBank/DDBJ whole genome shotgun (WGS) entry which is preliminary data.</text>
</comment>
<evidence type="ECO:0000256" key="4">
    <source>
        <dbReference type="ARBA" id="ARBA00022824"/>
    </source>
</evidence>
<keyword evidence="6 7" id="KW-0472">Membrane</keyword>
<keyword evidence="3 7" id="KW-0812">Transmembrane</keyword>
<gene>
    <name evidence="8" type="ORF">Ae201684_001180</name>
</gene>
<feature type="transmembrane region" description="Helical" evidence="7">
    <location>
        <begin position="114"/>
        <end position="135"/>
    </location>
</feature>
<dbReference type="PANTHER" id="PTHR10778">
    <property type="entry name" value="SOLUTE CARRIER FAMILY 35 MEMBER B"/>
    <property type="match status" value="1"/>
</dbReference>
<comment type="subcellular location">
    <subcellularLocation>
        <location evidence="1">Endoplasmic reticulum membrane</location>
        <topology evidence="1">Multi-pass membrane protein</topology>
    </subcellularLocation>
</comment>
<dbReference type="Proteomes" id="UP000481153">
    <property type="component" value="Unassembled WGS sequence"/>
</dbReference>
<feature type="transmembrane region" description="Helical" evidence="7">
    <location>
        <begin position="197"/>
        <end position="219"/>
    </location>
</feature>
<feature type="transmembrane region" description="Helical" evidence="7">
    <location>
        <begin position="231"/>
        <end position="254"/>
    </location>
</feature>
<reference evidence="8 9" key="1">
    <citation type="submission" date="2019-07" db="EMBL/GenBank/DDBJ databases">
        <title>Genomics analysis of Aphanomyces spp. identifies a new class of oomycete effector associated with host adaptation.</title>
        <authorList>
            <person name="Gaulin E."/>
        </authorList>
    </citation>
    <scope>NUCLEOTIDE SEQUENCE [LARGE SCALE GENOMIC DNA]</scope>
    <source>
        <strain evidence="8 9">ATCC 201684</strain>
    </source>
</reference>
<dbReference type="InterPro" id="IPR013657">
    <property type="entry name" value="SCL35B1-4/HUT1"/>
</dbReference>
<dbReference type="GO" id="GO:0005789">
    <property type="term" value="C:endoplasmic reticulum membrane"/>
    <property type="evidence" value="ECO:0007669"/>
    <property type="project" value="UniProtKB-SubCell"/>
</dbReference>
<evidence type="ECO:0000256" key="5">
    <source>
        <dbReference type="ARBA" id="ARBA00022989"/>
    </source>
</evidence>
<keyword evidence="2" id="KW-0813">Transport</keyword>
<name>A0A6G0XVM3_9STRA</name>
<proteinExistence type="predicted"/>
<dbReference type="VEuPathDB" id="FungiDB:AeMF1_011290"/>
<evidence type="ECO:0008006" key="10">
    <source>
        <dbReference type="Google" id="ProtNLM"/>
    </source>
</evidence>
<dbReference type="Pfam" id="PF08449">
    <property type="entry name" value="UAA"/>
    <property type="match status" value="1"/>
</dbReference>
<evidence type="ECO:0000256" key="6">
    <source>
        <dbReference type="ARBA" id="ARBA00023136"/>
    </source>
</evidence>
<evidence type="ECO:0000256" key="7">
    <source>
        <dbReference type="SAM" id="Phobius"/>
    </source>
</evidence>
<feature type="transmembrane region" description="Helical" evidence="7">
    <location>
        <begin position="266"/>
        <end position="288"/>
    </location>
</feature>
<organism evidence="8 9">
    <name type="scientific">Aphanomyces euteiches</name>
    <dbReference type="NCBI Taxonomy" id="100861"/>
    <lineage>
        <taxon>Eukaryota</taxon>
        <taxon>Sar</taxon>
        <taxon>Stramenopiles</taxon>
        <taxon>Oomycota</taxon>
        <taxon>Saprolegniomycetes</taxon>
        <taxon>Saprolegniales</taxon>
        <taxon>Verrucalvaceae</taxon>
        <taxon>Aphanomyces</taxon>
    </lineage>
</organism>
<keyword evidence="4" id="KW-0256">Endoplasmic reticulum</keyword>
<protein>
    <recommendedName>
        <fullName evidence="10">Sugar phosphate transporter domain-containing protein</fullName>
    </recommendedName>
</protein>
<sequence length="404" mass="43213">MAPLPENVKALEINGLAKSPTSHSHGETQNHAPGGVQVAAIVPDKSRLLLLAFCFLGIMTCFTVSGMALEQLTSVHAIRENSLTLVASSVSAVAAILLKRAAREPVSTLPRRHYVLLSVLAFISTLASVCALRYVTFITRILGKSCKSIPVMFIGVCFGKRYSVQKYLSVILLSIGVAVFLMGSYHRHTEDPTTSEAQSAIGLCLLLLSLLCDGATGALEDKFMAQYTVGAFELMFQLSSFKALFACGGVVFAGEWPQLLESVAASVGPLLALSLSGAAGQAFIFYTITKFGALTTSIIGTMRKVVSIALSVVLFHHVLGIGQVTGLFIAFTAIMMNWVRCSAQKNARPSEALLLETAEIDEEAQSEVEDLKSIQEQAKARQVLVAWEQTTAKSVIAAVQIIPT</sequence>
<feature type="transmembrane region" description="Helical" evidence="7">
    <location>
        <begin position="81"/>
        <end position="102"/>
    </location>
</feature>
<feature type="transmembrane region" description="Helical" evidence="7">
    <location>
        <begin position="308"/>
        <end position="339"/>
    </location>
</feature>
<feature type="transmembrane region" description="Helical" evidence="7">
    <location>
        <begin position="166"/>
        <end position="185"/>
    </location>
</feature>
<keyword evidence="5 7" id="KW-1133">Transmembrane helix</keyword>
<evidence type="ECO:0000313" key="9">
    <source>
        <dbReference type="Proteomes" id="UP000481153"/>
    </source>
</evidence>
<evidence type="ECO:0000313" key="8">
    <source>
        <dbReference type="EMBL" id="KAF0744723.1"/>
    </source>
</evidence>
<evidence type="ECO:0000256" key="2">
    <source>
        <dbReference type="ARBA" id="ARBA00022448"/>
    </source>
</evidence>
<dbReference type="GO" id="GO:0000139">
    <property type="term" value="C:Golgi membrane"/>
    <property type="evidence" value="ECO:0007669"/>
    <property type="project" value="TreeGrafter"/>
</dbReference>
<keyword evidence="9" id="KW-1185">Reference proteome</keyword>